<sequence length="245" mass="27938">MSSPNKHVVFDIVGTCVSYDAMFDALDLRLGDRLRAEGIKPRLLGYLWIEVTEREYTYLSMNGRYITFRDVFSSIFYRMLYMAGIQKPREFANDDDLKYILQQYMKLEARPGIAECFQILRDNGFTVWALTAGDVERVGGYFTHNGIHMPKENFISCDAIKIGKPDPKVYKLMLDRLGNDEKWFAAAHNWDVTAAKLAGFKTAYCTIWEQELCEDLFGKMDVTADAFPAMARQIVAASNAGLSKL</sequence>
<dbReference type="InterPro" id="IPR051540">
    <property type="entry name" value="S-2-haloacid_dehalogenase"/>
</dbReference>
<dbReference type="Gene3D" id="3.40.50.1000">
    <property type="entry name" value="HAD superfamily/HAD-like"/>
    <property type="match status" value="1"/>
</dbReference>
<dbReference type="EMBL" id="CDPU01000018">
    <property type="protein sequence ID" value="CEO50332.1"/>
    <property type="molecule type" value="Genomic_DNA"/>
</dbReference>
<dbReference type="PRINTS" id="PR00413">
    <property type="entry name" value="HADHALOGNASE"/>
</dbReference>
<dbReference type="InterPro" id="IPR023214">
    <property type="entry name" value="HAD_sf"/>
</dbReference>
<dbReference type="PANTHER" id="PTHR43316">
    <property type="entry name" value="HYDROLASE, HALOACID DELAHOGENASE-RELATED"/>
    <property type="match status" value="1"/>
</dbReference>
<name>A0A0B7K459_BIOOC</name>
<protein>
    <submittedName>
        <fullName evidence="2">Uncharacterized protein</fullName>
    </submittedName>
</protein>
<keyword evidence="1" id="KW-0378">Hydrolase</keyword>
<dbReference type="InterPro" id="IPR006439">
    <property type="entry name" value="HAD-SF_hydro_IA"/>
</dbReference>
<accession>A0A0B7K459</accession>
<dbReference type="InterPro" id="IPR023198">
    <property type="entry name" value="PGP-like_dom2"/>
</dbReference>
<evidence type="ECO:0000313" key="2">
    <source>
        <dbReference type="EMBL" id="CEO50332.1"/>
    </source>
</evidence>
<gene>
    <name evidence="2" type="ORF">BN869_000006390_1</name>
</gene>
<organism evidence="2">
    <name type="scientific">Bionectria ochroleuca</name>
    <name type="common">Gliocladium roseum</name>
    <dbReference type="NCBI Taxonomy" id="29856"/>
    <lineage>
        <taxon>Eukaryota</taxon>
        <taxon>Fungi</taxon>
        <taxon>Dikarya</taxon>
        <taxon>Ascomycota</taxon>
        <taxon>Pezizomycotina</taxon>
        <taxon>Sordariomycetes</taxon>
        <taxon>Hypocreomycetidae</taxon>
        <taxon>Hypocreales</taxon>
        <taxon>Bionectriaceae</taxon>
        <taxon>Clonostachys</taxon>
    </lineage>
</organism>
<evidence type="ECO:0000256" key="1">
    <source>
        <dbReference type="ARBA" id="ARBA00022801"/>
    </source>
</evidence>
<proteinExistence type="predicted"/>
<dbReference type="GO" id="GO:0016791">
    <property type="term" value="F:phosphatase activity"/>
    <property type="evidence" value="ECO:0007669"/>
    <property type="project" value="UniProtKB-ARBA"/>
</dbReference>
<dbReference type="PANTHER" id="PTHR43316:SF4">
    <property type="entry name" value="ACID DEHALOGENASE, PUTATIVE (AFU_ORTHOLOGUE AFUA_8G05870)-RELATED"/>
    <property type="match status" value="1"/>
</dbReference>
<dbReference type="InterPro" id="IPR036412">
    <property type="entry name" value="HAD-like_sf"/>
</dbReference>
<dbReference type="SUPFAM" id="SSF56784">
    <property type="entry name" value="HAD-like"/>
    <property type="match status" value="1"/>
</dbReference>
<dbReference type="Gene3D" id="1.10.150.240">
    <property type="entry name" value="Putative phosphatase, domain 2"/>
    <property type="match status" value="1"/>
</dbReference>
<dbReference type="AlphaFoldDB" id="A0A0B7K459"/>
<dbReference type="Pfam" id="PF00702">
    <property type="entry name" value="Hydrolase"/>
    <property type="match status" value="1"/>
</dbReference>
<reference evidence="2" key="1">
    <citation type="submission" date="2015-01" db="EMBL/GenBank/DDBJ databases">
        <authorList>
            <person name="Durling Mikael"/>
        </authorList>
    </citation>
    <scope>NUCLEOTIDE SEQUENCE</scope>
</reference>